<name>A0A2N6JU26_FISMU</name>
<protein>
    <submittedName>
        <fullName evidence="4">Nitrogen fixation protein NifX</fullName>
    </submittedName>
</protein>
<accession>A0A2N6JU26</accession>
<dbReference type="GO" id="GO:0051540">
    <property type="term" value="F:metal cluster binding"/>
    <property type="evidence" value="ECO:0007669"/>
    <property type="project" value="InterPro"/>
</dbReference>
<dbReference type="InterPro" id="IPR051840">
    <property type="entry name" value="NifX/NifY_domain"/>
</dbReference>
<dbReference type="CDD" id="cd00853">
    <property type="entry name" value="NifX"/>
    <property type="match status" value="1"/>
</dbReference>
<dbReference type="EMBL" id="NRQW01000751">
    <property type="protein sequence ID" value="PLZ80493.1"/>
    <property type="molecule type" value="Genomic_DNA"/>
</dbReference>
<feature type="domain" description="Dinitrogenase iron-molybdenum cofactor biosynthesis" evidence="3">
    <location>
        <begin position="10"/>
        <end position="103"/>
    </location>
</feature>
<dbReference type="AlphaFoldDB" id="A0A2N6JU26"/>
<dbReference type="InterPro" id="IPR036105">
    <property type="entry name" value="DiNase_FeMo-co_biosyn_sf"/>
</dbReference>
<evidence type="ECO:0000313" key="5">
    <source>
        <dbReference type="Proteomes" id="UP000235036"/>
    </source>
</evidence>
<dbReference type="PANTHER" id="PTHR33937:SF1">
    <property type="entry name" value="IRON-MOLIBDENUM COFACTOR PROCESSING PROTEIN"/>
    <property type="match status" value="1"/>
</dbReference>
<dbReference type="Gene3D" id="3.30.420.130">
    <property type="entry name" value="Dinitrogenase iron-molybdenum cofactor biosynthesis domain"/>
    <property type="match status" value="1"/>
</dbReference>
<dbReference type="InterPro" id="IPR003731">
    <property type="entry name" value="Di-Nase_FeMo-co_biosynth"/>
</dbReference>
<evidence type="ECO:0000256" key="1">
    <source>
        <dbReference type="ARBA" id="ARBA00010285"/>
    </source>
</evidence>
<reference evidence="4 5" key="1">
    <citation type="submission" date="2017-08" db="EMBL/GenBank/DDBJ databases">
        <title>Genomes of Fischerella (Mastigocladus) sp. strains.</title>
        <authorList>
            <person name="Miller S.R."/>
        </authorList>
    </citation>
    <scope>NUCLEOTIDE SEQUENCE [LARGE SCALE GENOMIC DNA]</scope>
    <source>
        <strain evidence="4 5">CCMEE 5323</strain>
    </source>
</reference>
<dbReference type="PANTHER" id="PTHR33937">
    <property type="entry name" value="IRON-MOLYBDENUM PROTEIN-RELATED-RELATED"/>
    <property type="match status" value="1"/>
</dbReference>
<dbReference type="Proteomes" id="UP000235036">
    <property type="component" value="Unassembled WGS sequence"/>
</dbReference>
<sequence>MKVAFTTSDGTYVNTHFGVAKEIDVYEVYMDGFHFVETLTFEGDLEEATHEDKITPKMEAVLDCKILYVKAIGKPVGNKLMKQGVTIVRAQEYDRIPDILHMLVQSMNGSAPPMLRKVLQPENNNLAYAHEEE</sequence>
<comment type="caution">
    <text evidence="4">The sequence shown here is derived from an EMBL/GenBank/DDBJ whole genome shotgun (WGS) entry which is preliminary data.</text>
</comment>
<keyword evidence="5" id="KW-1185">Reference proteome</keyword>
<evidence type="ECO:0000259" key="3">
    <source>
        <dbReference type="Pfam" id="PF02579"/>
    </source>
</evidence>
<proteinExistence type="inferred from homology"/>
<evidence type="ECO:0000313" key="4">
    <source>
        <dbReference type="EMBL" id="PLZ80493.1"/>
    </source>
</evidence>
<keyword evidence="2" id="KW-0535">Nitrogen fixation</keyword>
<dbReference type="InterPro" id="IPR013480">
    <property type="entry name" value="NifX"/>
</dbReference>
<dbReference type="GO" id="GO:0009399">
    <property type="term" value="P:nitrogen fixation"/>
    <property type="evidence" value="ECO:0007669"/>
    <property type="project" value="InterPro"/>
</dbReference>
<gene>
    <name evidence="4" type="primary">nifX</name>
    <name evidence="4" type="ORF">CEN44_29470</name>
</gene>
<evidence type="ECO:0000256" key="2">
    <source>
        <dbReference type="ARBA" id="ARBA00023231"/>
    </source>
</evidence>
<dbReference type="RefSeq" id="WP_016867597.1">
    <property type="nucleotide sequence ID" value="NZ_CAWNVR010000217.1"/>
</dbReference>
<comment type="similarity">
    <text evidence="1">Belongs to the NifX/NifY family.</text>
</comment>
<dbReference type="Pfam" id="PF02579">
    <property type="entry name" value="Nitro_FeMo-Co"/>
    <property type="match status" value="1"/>
</dbReference>
<dbReference type="SUPFAM" id="SSF53146">
    <property type="entry name" value="Nitrogenase accessory factor-like"/>
    <property type="match status" value="1"/>
</dbReference>
<organism evidence="4 5">
    <name type="scientific">Fischerella muscicola CCMEE 5323</name>
    <dbReference type="NCBI Taxonomy" id="2019572"/>
    <lineage>
        <taxon>Bacteria</taxon>
        <taxon>Bacillati</taxon>
        <taxon>Cyanobacteriota</taxon>
        <taxon>Cyanophyceae</taxon>
        <taxon>Nostocales</taxon>
        <taxon>Hapalosiphonaceae</taxon>
        <taxon>Fischerella</taxon>
    </lineage>
</organism>
<dbReference type="InterPro" id="IPR034169">
    <property type="entry name" value="NifX-like"/>
</dbReference>
<dbReference type="NCBIfam" id="TIGR02663">
    <property type="entry name" value="nifX"/>
    <property type="match status" value="1"/>
</dbReference>